<evidence type="ECO:0000313" key="10">
    <source>
        <dbReference type="Proteomes" id="UP000054248"/>
    </source>
</evidence>
<reference evidence="10" key="2">
    <citation type="submission" date="2015-01" db="EMBL/GenBank/DDBJ databases">
        <title>Evolutionary Origins and Diversification of the Mycorrhizal Mutualists.</title>
        <authorList>
            <consortium name="DOE Joint Genome Institute"/>
            <consortium name="Mycorrhizal Genomics Consortium"/>
            <person name="Kohler A."/>
            <person name="Kuo A."/>
            <person name="Nagy L.G."/>
            <person name="Floudas D."/>
            <person name="Copeland A."/>
            <person name="Barry K.W."/>
            <person name="Cichocki N."/>
            <person name="Veneault-Fourrey C."/>
            <person name="LaButti K."/>
            <person name="Lindquist E.A."/>
            <person name="Lipzen A."/>
            <person name="Lundell T."/>
            <person name="Morin E."/>
            <person name="Murat C."/>
            <person name="Riley R."/>
            <person name="Ohm R."/>
            <person name="Sun H."/>
            <person name="Tunlid A."/>
            <person name="Henrissat B."/>
            <person name="Grigoriev I.V."/>
            <person name="Hibbett D.S."/>
            <person name="Martin F."/>
        </authorList>
    </citation>
    <scope>NUCLEOTIDE SEQUENCE [LARGE SCALE GENOMIC DNA]</scope>
    <source>
        <strain evidence="10">MUT 4182</strain>
    </source>
</reference>
<organism evidence="9 10">
    <name type="scientific">Tulasnella calospora MUT 4182</name>
    <dbReference type="NCBI Taxonomy" id="1051891"/>
    <lineage>
        <taxon>Eukaryota</taxon>
        <taxon>Fungi</taxon>
        <taxon>Dikarya</taxon>
        <taxon>Basidiomycota</taxon>
        <taxon>Agaricomycotina</taxon>
        <taxon>Agaricomycetes</taxon>
        <taxon>Cantharellales</taxon>
        <taxon>Tulasnellaceae</taxon>
        <taxon>Tulasnella</taxon>
    </lineage>
</organism>
<dbReference type="EMBL" id="KN822962">
    <property type="protein sequence ID" value="KIO31546.1"/>
    <property type="molecule type" value="Genomic_DNA"/>
</dbReference>
<dbReference type="HOGENOM" id="CLU_080628_3_1_1"/>
<dbReference type="Proteomes" id="UP000054248">
    <property type="component" value="Unassembled WGS sequence"/>
</dbReference>
<dbReference type="STRING" id="1051891.A0A0C3QRV6"/>
<accession>A0A0C3QRV6</accession>
<dbReference type="OrthoDB" id="273345at2759"/>
<evidence type="ECO:0000313" key="9">
    <source>
        <dbReference type="EMBL" id="KIO31546.1"/>
    </source>
</evidence>
<evidence type="ECO:0000259" key="7">
    <source>
        <dbReference type="Pfam" id="PF03962"/>
    </source>
</evidence>
<feature type="domain" description="Mnd1 HTH" evidence="7">
    <location>
        <begin position="47"/>
        <end position="100"/>
    </location>
</feature>
<dbReference type="AlphaFoldDB" id="A0A0C3QRV6"/>
<dbReference type="InterPro" id="IPR040661">
    <property type="entry name" value="LZ3wCH"/>
</dbReference>
<feature type="domain" description="Leucine zipper with capping helix" evidence="8">
    <location>
        <begin position="176"/>
        <end position="228"/>
    </location>
</feature>
<dbReference type="InterPro" id="IPR040453">
    <property type="entry name" value="Mnd1_HTH"/>
</dbReference>
<evidence type="ECO:0000256" key="5">
    <source>
        <dbReference type="PIRNR" id="PIRNR026991"/>
    </source>
</evidence>
<name>A0A0C3QRV6_9AGAM</name>
<dbReference type="Pfam" id="PF18517">
    <property type="entry name" value="LZ3wCH"/>
    <property type="match status" value="1"/>
</dbReference>
<feature type="coiled-coil region" evidence="6">
    <location>
        <begin position="118"/>
        <end position="165"/>
    </location>
</feature>
<comment type="similarity">
    <text evidence="2 5">Belongs to the MND1 family.</text>
</comment>
<evidence type="ECO:0000256" key="2">
    <source>
        <dbReference type="ARBA" id="ARBA00005981"/>
    </source>
</evidence>
<comment type="function">
    <text evidence="5">Required for proper homologous chromosome pairing and efficient cross-over and intragenic recombination during meiosis.</text>
</comment>
<comment type="subcellular location">
    <subcellularLocation>
        <location evidence="1 5">Nucleus</location>
    </subcellularLocation>
</comment>
<dbReference type="PIRSF" id="PIRSF026991">
    <property type="entry name" value="Mnd1"/>
    <property type="match status" value="1"/>
</dbReference>
<protein>
    <recommendedName>
        <fullName evidence="5">Meiotic nuclear division protein 1</fullName>
    </recommendedName>
</protein>
<sequence>MLDPLCFAECLNSPVYQAPRGLSAEEKRIKLLEIFHESETGSKFSPSQKDFYQLKELEKLGPKLKGIVSQSVKDVLQSLVDDNLVCSDKIGTSNFFWSFPSAKGVMLQKKSDSLETTLTSTQAAIETLKTAINEEESQRTITAEREAALARRSELQARLTALHSERQKYGASDPVQINAKRGAIELAKEAANRHTENTMEIISYFKRTRGIDPKDFRAHLEIPEDWEDL</sequence>
<reference evidence="9 10" key="1">
    <citation type="submission" date="2014-04" db="EMBL/GenBank/DDBJ databases">
        <authorList>
            <consortium name="DOE Joint Genome Institute"/>
            <person name="Kuo A."/>
            <person name="Girlanda M."/>
            <person name="Perotto S."/>
            <person name="Kohler A."/>
            <person name="Nagy L.G."/>
            <person name="Floudas D."/>
            <person name="Copeland A."/>
            <person name="Barry K.W."/>
            <person name="Cichocki N."/>
            <person name="Veneault-Fourrey C."/>
            <person name="LaButti K."/>
            <person name="Lindquist E.A."/>
            <person name="Lipzen A."/>
            <person name="Lundell T."/>
            <person name="Morin E."/>
            <person name="Murat C."/>
            <person name="Sun H."/>
            <person name="Tunlid A."/>
            <person name="Henrissat B."/>
            <person name="Grigoriev I.V."/>
            <person name="Hibbett D.S."/>
            <person name="Martin F."/>
            <person name="Nordberg H.P."/>
            <person name="Cantor M.N."/>
            <person name="Hua S.X."/>
        </authorList>
    </citation>
    <scope>NUCLEOTIDE SEQUENCE [LARGE SCALE GENOMIC DNA]</scope>
    <source>
        <strain evidence="9 10">MUT 4182</strain>
    </source>
</reference>
<keyword evidence="10" id="KW-1185">Reference proteome</keyword>
<keyword evidence="3 6" id="KW-0175">Coiled coil</keyword>
<dbReference type="GO" id="GO:0007131">
    <property type="term" value="P:reciprocal meiotic recombination"/>
    <property type="evidence" value="ECO:0007669"/>
    <property type="project" value="InterPro"/>
</dbReference>
<dbReference type="GO" id="GO:0003690">
    <property type="term" value="F:double-stranded DNA binding"/>
    <property type="evidence" value="ECO:0007669"/>
    <property type="project" value="InterPro"/>
</dbReference>
<gene>
    <name evidence="9" type="ORF">M407DRAFT_5005</name>
</gene>
<dbReference type="InterPro" id="IPR005647">
    <property type="entry name" value="Mnd1"/>
</dbReference>
<keyword evidence="4 5" id="KW-0539">Nucleus</keyword>
<evidence type="ECO:0000259" key="8">
    <source>
        <dbReference type="Pfam" id="PF18517"/>
    </source>
</evidence>
<evidence type="ECO:0000256" key="6">
    <source>
        <dbReference type="SAM" id="Coils"/>
    </source>
</evidence>
<dbReference type="Pfam" id="PF03962">
    <property type="entry name" value="Mnd1"/>
    <property type="match status" value="1"/>
</dbReference>
<evidence type="ECO:0000256" key="4">
    <source>
        <dbReference type="ARBA" id="ARBA00023242"/>
    </source>
</evidence>
<proteinExistence type="inferred from homology"/>
<dbReference type="GO" id="GO:0005634">
    <property type="term" value="C:nucleus"/>
    <property type="evidence" value="ECO:0007669"/>
    <property type="project" value="UniProtKB-SubCell"/>
</dbReference>
<evidence type="ECO:0000256" key="3">
    <source>
        <dbReference type="ARBA" id="ARBA00023054"/>
    </source>
</evidence>
<evidence type="ECO:0000256" key="1">
    <source>
        <dbReference type="ARBA" id="ARBA00004123"/>
    </source>
</evidence>